<dbReference type="STRING" id="1341181.FLJC2902T_32000"/>
<dbReference type="OrthoDB" id="1329193at2"/>
<dbReference type="eggNOG" id="ENOG502ZIUR">
    <property type="taxonomic scope" value="Bacteria"/>
</dbReference>
<proteinExistence type="predicted"/>
<dbReference type="Proteomes" id="UP000018004">
    <property type="component" value="Unassembled WGS sequence"/>
</dbReference>
<keyword evidence="2" id="KW-1185">Reference proteome</keyword>
<evidence type="ECO:0000313" key="1">
    <source>
        <dbReference type="EMBL" id="ESU24560.1"/>
    </source>
</evidence>
<name>V6SJE4_9FLAO</name>
<comment type="caution">
    <text evidence="1">The sequence shown here is derived from an EMBL/GenBank/DDBJ whole genome shotgun (WGS) entry which is preliminary data.</text>
</comment>
<gene>
    <name evidence="1" type="ORF">FLJC2902T_32000</name>
</gene>
<dbReference type="EMBL" id="AVGG01000040">
    <property type="protein sequence ID" value="ESU24560.1"/>
    <property type="molecule type" value="Genomic_DNA"/>
</dbReference>
<organism evidence="1 2">
    <name type="scientific">Flavobacterium limnosediminis JC2902</name>
    <dbReference type="NCBI Taxonomy" id="1341181"/>
    <lineage>
        <taxon>Bacteria</taxon>
        <taxon>Pseudomonadati</taxon>
        <taxon>Bacteroidota</taxon>
        <taxon>Flavobacteriia</taxon>
        <taxon>Flavobacteriales</taxon>
        <taxon>Flavobacteriaceae</taxon>
        <taxon>Flavobacterium</taxon>
    </lineage>
</organism>
<evidence type="ECO:0000313" key="2">
    <source>
        <dbReference type="Proteomes" id="UP000018004"/>
    </source>
</evidence>
<dbReference type="Pfam" id="PF15590">
    <property type="entry name" value="Imm27"/>
    <property type="match status" value="1"/>
</dbReference>
<dbReference type="AlphaFoldDB" id="V6SJE4"/>
<protein>
    <submittedName>
        <fullName evidence="1">Uncharacterized protein</fullName>
    </submittedName>
</protein>
<reference evidence="1 2" key="1">
    <citation type="submission" date="2013-08" db="EMBL/GenBank/DDBJ databases">
        <title>Flavobacterium limnosediminis JC2902 genome sequencing.</title>
        <authorList>
            <person name="Lee K."/>
            <person name="Yi H."/>
            <person name="Park S."/>
            <person name="Chun J."/>
        </authorList>
    </citation>
    <scope>NUCLEOTIDE SEQUENCE [LARGE SCALE GENOMIC DNA]</scope>
    <source>
        <strain evidence="1 2">JC2902</strain>
    </source>
</reference>
<dbReference type="RefSeq" id="WP_023580728.1">
    <property type="nucleotide sequence ID" value="NZ_AVGG01000040.1"/>
</dbReference>
<dbReference type="PATRIC" id="fig|1341181.4.peg.3143"/>
<dbReference type="InterPro" id="IPR028960">
    <property type="entry name" value="Imm27"/>
</dbReference>
<sequence>MNNKILQGDDFIATKKTLRKITTDESGWNIYYIDNDSNRWIEEYPNSEYHGGGLPQLRLLEKFPWEKSNFKSDFLITRNIINDFDPCNLIESGAPSDEYDSISHKVLSFIYNKKPFNQEVQNIFQELKDSYGLDVTKDNSEILRNEIENLLIKVVASLSKHSR</sequence>
<accession>V6SJE4</accession>